<gene>
    <name evidence="1" type="ORF">PV327_008753</name>
</gene>
<dbReference type="EMBL" id="JAQQBR010000005">
    <property type="protein sequence ID" value="KAK0174966.1"/>
    <property type="molecule type" value="Genomic_DNA"/>
</dbReference>
<evidence type="ECO:0000313" key="2">
    <source>
        <dbReference type="Proteomes" id="UP001168972"/>
    </source>
</evidence>
<dbReference type="AlphaFoldDB" id="A0AA39FSU5"/>
<comment type="caution">
    <text evidence="1">The sequence shown here is derived from an EMBL/GenBank/DDBJ whole genome shotgun (WGS) entry which is preliminary data.</text>
</comment>
<reference evidence="1" key="2">
    <citation type="submission" date="2023-03" db="EMBL/GenBank/DDBJ databases">
        <authorList>
            <person name="Inwood S.N."/>
            <person name="Skelly J.G."/>
            <person name="Guhlin J."/>
            <person name="Harrop T.W.R."/>
            <person name="Goldson S.G."/>
            <person name="Dearden P.K."/>
        </authorList>
    </citation>
    <scope>NUCLEOTIDE SEQUENCE</scope>
    <source>
        <strain evidence="1">Lincoln</strain>
        <tissue evidence="1">Whole body</tissue>
    </source>
</reference>
<dbReference type="Proteomes" id="UP001168972">
    <property type="component" value="Unassembled WGS sequence"/>
</dbReference>
<name>A0AA39FSU5_MICHY</name>
<proteinExistence type="predicted"/>
<keyword evidence="2" id="KW-1185">Reference proteome</keyword>
<organism evidence="1 2">
    <name type="scientific">Microctonus hyperodae</name>
    <name type="common">Parasitoid wasp</name>
    <dbReference type="NCBI Taxonomy" id="165561"/>
    <lineage>
        <taxon>Eukaryota</taxon>
        <taxon>Metazoa</taxon>
        <taxon>Ecdysozoa</taxon>
        <taxon>Arthropoda</taxon>
        <taxon>Hexapoda</taxon>
        <taxon>Insecta</taxon>
        <taxon>Pterygota</taxon>
        <taxon>Neoptera</taxon>
        <taxon>Endopterygota</taxon>
        <taxon>Hymenoptera</taxon>
        <taxon>Apocrita</taxon>
        <taxon>Ichneumonoidea</taxon>
        <taxon>Braconidae</taxon>
        <taxon>Euphorinae</taxon>
        <taxon>Microctonus</taxon>
    </lineage>
</organism>
<reference evidence="1" key="1">
    <citation type="journal article" date="2023" name="bioRxiv">
        <title>Scaffold-level genome assemblies of two parasitoid biocontrol wasps reveal the parthenogenesis mechanism and an associated novel virus.</title>
        <authorList>
            <person name="Inwood S."/>
            <person name="Skelly J."/>
            <person name="Guhlin J."/>
            <person name="Harrop T."/>
            <person name="Goldson S."/>
            <person name="Dearden P."/>
        </authorList>
    </citation>
    <scope>NUCLEOTIDE SEQUENCE</scope>
    <source>
        <strain evidence="1">Lincoln</strain>
        <tissue evidence="1">Whole body</tissue>
    </source>
</reference>
<protein>
    <submittedName>
        <fullName evidence="1">Uncharacterized protein</fullName>
    </submittedName>
</protein>
<sequence>MQIKDYMELITDYSPIVLTLSEPIISIPNNPSLINKIADWENFLIMLEKRINSAMPLQTEEQLDFEVEELVKDILYSAWQNTTEIKIKLKDNNYPKEILELIVEKKDYIITVAPKIFWPQDLKIRVLELQNAFHGNLKRPFFTEIQPVKKHRKISQSFLTL</sequence>
<accession>A0AA39FSU5</accession>
<evidence type="ECO:0000313" key="1">
    <source>
        <dbReference type="EMBL" id="KAK0174966.1"/>
    </source>
</evidence>